<feature type="region of interest" description="Disordered" evidence="1">
    <location>
        <begin position="1"/>
        <end position="114"/>
    </location>
</feature>
<dbReference type="AlphaFoldDB" id="A0A3Q9G1B6"/>
<name>A0A3Q9G1B6_STRLT</name>
<dbReference type="OrthoDB" id="9768878at2"/>
<feature type="compositionally biased region" description="Basic residues" evidence="1">
    <location>
        <begin position="88"/>
        <end position="98"/>
    </location>
</feature>
<evidence type="ECO:0000313" key="3">
    <source>
        <dbReference type="Proteomes" id="UP000267900"/>
    </source>
</evidence>
<feature type="compositionally biased region" description="Polar residues" evidence="1">
    <location>
        <begin position="1"/>
        <end position="11"/>
    </location>
</feature>
<keyword evidence="3" id="KW-1185">Reference proteome</keyword>
<protein>
    <submittedName>
        <fullName evidence="2">Uncharacterized protein</fullName>
    </submittedName>
</protein>
<dbReference type="Proteomes" id="UP000267900">
    <property type="component" value="Chromosome"/>
</dbReference>
<evidence type="ECO:0000256" key="1">
    <source>
        <dbReference type="SAM" id="MobiDB-lite"/>
    </source>
</evidence>
<accession>A0A3Q9G1B6</accession>
<feature type="compositionally biased region" description="Low complexity" evidence="1">
    <location>
        <begin position="105"/>
        <end position="114"/>
    </location>
</feature>
<dbReference type="EMBL" id="CP034587">
    <property type="protein sequence ID" value="AZQ75050.1"/>
    <property type="molecule type" value="Genomic_DNA"/>
</dbReference>
<feature type="compositionally biased region" description="Basic and acidic residues" evidence="1">
    <location>
        <begin position="66"/>
        <end position="80"/>
    </location>
</feature>
<evidence type="ECO:0000313" key="2">
    <source>
        <dbReference type="EMBL" id="AZQ75050.1"/>
    </source>
</evidence>
<proteinExistence type="predicted"/>
<gene>
    <name evidence="2" type="ORF">EKH77_31315</name>
</gene>
<sequence length="114" mass="12007">MTPSPATWRSSRPSEHDSTAPSKRSRTCAETRQPGLTCAAGRIEPDALAPGFRRTGHSPVPLLRGVEADSHQARAMETRGARCGSGRRGGRPVSRRGRGGGGRGPVRPRAGSRG</sequence>
<organism evidence="2 3">
    <name type="scientific">Streptomyces luteoverticillatus</name>
    <name type="common">Streptoverticillium luteoverticillatus</name>
    <dbReference type="NCBI Taxonomy" id="66425"/>
    <lineage>
        <taxon>Bacteria</taxon>
        <taxon>Bacillati</taxon>
        <taxon>Actinomycetota</taxon>
        <taxon>Actinomycetes</taxon>
        <taxon>Kitasatosporales</taxon>
        <taxon>Streptomycetaceae</taxon>
        <taxon>Streptomyces</taxon>
    </lineage>
</organism>
<reference evidence="2 3" key="1">
    <citation type="submission" date="2018-12" db="EMBL/GenBank/DDBJ databases">
        <title>The whole draft genome of Streptomyce luteoverticillatus CGMCC 15060.</title>
        <authorList>
            <person name="Feng Z."/>
            <person name="Chen G."/>
            <person name="Zhang J."/>
            <person name="Zhu H."/>
            <person name="Yu X."/>
            <person name="Zhang W."/>
            <person name="Zhang X."/>
        </authorList>
    </citation>
    <scope>NUCLEOTIDE SEQUENCE [LARGE SCALE GENOMIC DNA]</scope>
    <source>
        <strain evidence="2 3">CGMCC 15060</strain>
    </source>
</reference>